<reference evidence="5 6" key="1">
    <citation type="submission" date="2020-12" db="EMBL/GenBank/DDBJ databases">
        <title>FDA dAtabase for Regulatory Grade micrObial Sequences (FDA-ARGOS): Supporting development and validation of Infectious Disease Dx tests.</title>
        <authorList>
            <person name="Kerrigan L."/>
            <person name="Long C."/>
            <person name="Tallon L."/>
            <person name="Sadzewicz L."/>
            <person name="Zhao X."/>
            <person name="Boylan J."/>
            <person name="Ott S."/>
            <person name="Bowen H."/>
            <person name="Vavikolanu K."/>
            <person name="Mehta A."/>
            <person name="Aluvathingal J."/>
            <person name="Nadendla S."/>
            <person name="Yan Y."/>
            <person name="Sichtig H."/>
        </authorList>
    </citation>
    <scope>NUCLEOTIDE SEQUENCE [LARGE SCALE GENOMIC DNA]</scope>
    <source>
        <strain evidence="5 6">FDAARGOS_1031</strain>
    </source>
</reference>
<accession>A0A7T7ZWW2</accession>
<dbReference type="InterPro" id="IPR050090">
    <property type="entry name" value="Tyrosine_recombinase_XerCD"/>
</dbReference>
<dbReference type="AlphaFoldDB" id="A0A7T7ZWW2"/>
<evidence type="ECO:0000313" key="6">
    <source>
        <dbReference type="Proteomes" id="UP000595426"/>
    </source>
</evidence>
<comment type="similarity">
    <text evidence="1">Belongs to the 'phage' integrase family.</text>
</comment>
<dbReference type="SUPFAM" id="SSF56349">
    <property type="entry name" value="DNA breaking-rejoining enzymes"/>
    <property type="match status" value="1"/>
</dbReference>
<evidence type="ECO:0000259" key="4">
    <source>
        <dbReference type="PROSITE" id="PS51898"/>
    </source>
</evidence>
<dbReference type="Gene3D" id="1.10.150.130">
    <property type="match status" value="1"/>
</dbReference>
<keyword evidence="2" id="KW-0238">DNA-binding</keyword>
<keyword evidence="3" id="KW-0233">DNA recombination</keyword>
<dbReference type="InterPro" id="IPR011010">
    <property type="entry name" value="DNA_brk_join_enz"/>
</dbReference>
<feature type="domain" description="Tyr recombinase" evidence="4">
    <location>
        <begin position="224"/>
        <end position="399"/>
    </location>
</feature>
<evidence type="ECO:0000256" key="3">
    <source>
        <dbReference type="ARBA" id="ARBA00023172"/>
    </source>
</evidence>
<proteinExistence type="inferred from homology"/>
<evidence type="ECO:0000313" key="5">
    <source>
        <dbReference type="EMBL" id="QQN58061.1"/>
    </source>
</evidence>
<dbReference type="Proteomes" id="UP000595426">
    <property type="component" value="Chromosome"/>
</dbReference>
<evidence type="ECO:0000256" key="2">
    <source>
        <dbReference type="ARBA" id="ARBA00023125"/>
    </source>
</evidence>
<dbReference type="CDD" id="cd01185">
    <property type="entry name" value="INTN1_C_like"/>
    <property type="match status" value="1"/>
</dbReference>
<dbReference type="PROSITE" id="PS51898">
    <property type="entry name" value="TYR_RECOMBINASE"/>
    <property type="match status" value="1"/>
</dbReference>
<dbReference type="GO" id="GO:0015074">
    <property type="term" value="P:DNA integration"/>
    <property type="evidence" value="ECO:0007669"/>
    <property type="project" value="InterPro"/>
</dbReference>
<dbReference type="InterPro" id="IPR013762">
    <property type="entry name" value="Integrase-like_cat_sf"/>
</dbReference>
<dbReference type="Pfam" id="PF17293">
    <property type="entry name" value="Arm-DNA-bind_5"/>
    <property type="match status" value="1"/>
</dbReference>
<dbReference type="InterPro" id="IPR035386">
    <property type="entry name" value="Arm-DNA-bind_5"/>
</dbReference>
<dbReference type="EMBL" id="CP067018">
    <property type="protein sequence ID" value="QQN58061.1"/>
    <property type="molecule type" value="Genomic_DNA"/>
</dbReference>
<dbReference type="InterPro" id="IPR002104">
    <property type="entry name" value="Integrase_catalytic"/>
</dbReference>
<evidence type="ECO:0000256" key="1">
    <source>
        <dbReference type="ARBA" id="ARBA00008857"/>
    </source>
</evidence>
<dbReference type="InterPro" id="IPR025269">
    <property type="entry name" value="SAM-like_dom"/>
</dbReference>
<gene>
    <name evidence="5" type="ORF">I6H88_16745</name>
</gene>
<keyword evidence="6" id="KW-1185">Reference proteome</keyword>
<dbReference type="GO" id="GO:0006310">
    <property type="term" value="P:DNA recombination"/>
    <property type="evidence" value="ECO:0007669"/>
    <property type="project" value="UniProtKB-KW"/>
</dbReference>
<protein>
    <submittedName>
        <fullName evidence="5">Site-specific integrase</fullName>
    </submittedName>
</protein>
<dbReference type="Pfam" id="PF00589">
    <property type="entry name" value="Phage_integrase"/>
    <property type="match status" value="1"/>
</dbReference>
<organism evidence="5 6">
    <name type="scientific">Elizabethkingia bruuniana</name>
    <dbReference type="NCBI Taxonomy" id="1756149"/>
    <lineage>
        <taxon>Bacteria</taxon>
        <taxon>Pseudomonadati</taxon>
        <taxon>Bacteroidota</taxon>
        <taxon>Flavobacteriia</taxon>
        <taxon>Flavobacteriales</taxon>
        <taxon>Weeksellaceae</taxon>
        <taxon>Elizabethkingia</taxon>
    </lineage>
</organism>
<name>A0A7T7ZWW2_9FLAO</name>
<dbReference type="RefSeq" id="WP_034867727.1">
    <property type="nucleotide sequence ID" value="NZ_CP067018.1"/>
</dbReference>
<dbReference type="PANTHER" id="PTHR30349">
    <property type="entry name" value="PHAGE INTEGRASE-RELATED"/>
    <property type="match status" value="1"/>
</dbReference>
<dbReference type="GO" id="GO:0003677">
    <property type="term" value="F:DNA binding"/>
    <property type="evidence" value="ECO:0007669"/>
    <property type="project" value="UniProtKB-KW"/>
</dbReference>
<dbReference type="Gene3D" id="1.10.443.10">
    <property type="entry name" value="Intergrase catalytic core"/>
    <property type="match status" value="1"/>
</dbReference>
<dbReference type="InterPro" id="IPR010998">
    <property type="entry name" value="Integrase_recombinase_N"/>
</dbReference>
<sequence>MEQTKKSTFKLLFYLKKNELKKNGNAPIMARITIDGTAKTFGTKLEINPNNWDLKYGRVEGKSAQALGINKKLDNIRGRIDKIYEDMLKHEGFATAQKVKLSFLGVGVMDDAILKVFNDQNENFKKLVEKEERSQSTYNKYITVYNHLTTFIKERYHRDDMAFRELTADFIREFDFYLRYDLQSSHNTVWVYTMPVLSLVELAIKKGLIRDNPFQDYEINMEETDRGYILKEDVEKLMMCAPSHPRYELVKDLFIFSCFTGLAYADIKKLTRNNIQSFFDGHQWIISRRKKSDIASNVRLMEIPKRIIEKYQGTTRNEFIFPVPTNVTCNTHVGKLIVEAEIITEQKVTFHTARHTFGTMFLTEGVPLESLSKMMGHKNISTTQIYAKITSQKISKDMDLVAPKFQAMEEAFLTAI</sequence>
<dbReference type="PANTHER" id="PTHR30349:SF64">
    <property type="entry name" value="PROPHAGE INTEGRASE INTD-RELATED"/>
    <property type="match status" value="1"/>
</dbReference>
<dbReference type="Pfam" id="PF13102">
    <property type="entry name" value="Phage_int_SAM_5"/>
    <property type="match status" value="1"/>
</dbReference>